<accession>A0A2N2F4G0</accession>
<sequence>MKKKYTFKKVLICSGYLLIGIFLIFSIFFLIQKTSSRENGNIVKAQEGGTYFRNVNPKFSVDFIDGEYIRFESVKSYKNPFEETKGNIWEKIKYYLGLERKKLGLELRLETISYDETISSIAGKEFEDLELRKSIELVQSGKNIYGDDSQAVSKDTIVSRGIYKGIDIEYQIVEGKGLKEEIILNELPEYTSECNEKECILPANRYVFRITLDEGLELKRSITSLPGFPSGTQYLTDGQGNYFAHFLPEFAVDALGNKTSNVFVDIRATEKENEYIYELILDANWLLSEERVFPIRIDPSIVHDSSLSFDMGVYDRTIQDQTYSIRLKEFLSGEYISGVLPLGGSAILENIYWNAFGSATGDKHVPFSKLGILVEEKLEKLPVGVDSQSKTYNINSASSSYFTIELWKYQRYRDENIQENIFRSNLGNLIVKNGKYSFQNSNGETFDSNMIVEYNKWNHVAVIFDLNNSQIHLYIDGKEEKIPVVFGTQNTLGSIILGGNSSIFGYIEMLRAYNRLLTSYEVVSNSQYANVYLTYRSSNEGNKWGEWIYNSKLTPQIEEKDGGIYLTTDSGSLVGYDLISFLYKGDKEEEIYISKNPIDAGLQSLNTTILENSQGHYSLENLKYTDLWFKPETNSYSCLLRIGDISMYSTLEGKISVENQNRKILSDDSYIQNIDNHVALKVEDGSISVYLNGNKSTAQIPSSLNNVGDYNIGMGCSDEQAANNSTIENFRISEDENVDVYSVFSVSNRRYTFKPSFIAKLQNPSTFSSLENKSIYIREEGSMSSNYIQNLYVGETIVLEEEIEGKKYILEGEVTQINKVTGLLEIKDWIGEFPLGGFSENVKIYKWQREHIPIQLYIDNETNLETLFLLSQDSSRIKDIHFISPIKENEYSAFSGSVENPYLQYKFIFTTKLPYLTPYLSSVNINYISAGPSMDQIMRHGKWFNDGEKQPFWWAK</sequence>
<evidence type="ECO:0000313" key="2">
    <source>
        <dbReference type="EMBL" id="PKN03095.1"/>
    </source>
</evidence>
<comment type="caution">
    <text evidence="2">The sequence shown here is derived from an EMBL/GenBank/DDBJ whole genome shotgun (WGS) entry which is preliminary data.</text>
</comment>
<proteinExistence type="predicted"/>
<keyword evidence="1" id="KW-1133">Transmembrane helix</keyword>
<feature type="transmembrane region" description="Helical" evidence="1">
    <location>
        <begin position="12"/>
        <end position="31"/>
    </location>
</feature>
<dbReference type="Gene3D" id="2.60.120.200">
    <property type="match status" value="1"/>
</dbReference>
<evidence type="ECO:0000256" key="1">
    <source>
        <dbReference type="SAM" id="Phobius"/>
    </source>
</evidence>
<organism evidence="2 3">
    <name type="scientific">Candidatus Dojkabacteria bacterium HGW-Dojkabacteria-1</name>
    <dbReference type="NCBI Taxonomy" id="2013761"/>
    <lineage>
        <taxon>Bacteria</taxon>
        <taxon>Candidatus Dojkabacteria</taxon>
    </lineage>
</organism>
<evidence type="ECO:0000313" key="3">
    <source>
        <dbReference type="Proteomes" id="UP000233417"/>
    </source>
</evidence>
<dbReference type="EMBL" id="PHAO01000001">
    <property type="protein sequence ID" value="PKN03095.1"/>
    <property type="molecule type" value="Genomic_DNA"/>
</dbReference>
<evidence type="ECO:0008006" key="4">
    <source>
        <dbReference type="Google" id="ProtNLM"/>
    </source>
</evidence>
<name>A0A2N2F4G0_9BACT</name>
<dbReference type="SUPFAM" id="SSF49899">
    <property type="entry name" value="Concanavalin A-like lectins/glucanases"/>
    <property type="match status" value="1"/>
</dbReference>
<dbReference type="AlphaFoldDB" id="A0A2N2F4G0"/>
<reference evidence="2 3" key="1">
    <citation type="journal article" date="2017" name="ISME J.">
        <title>Potential for microbial H2 and metal transformations associated with novel bacteria and archaea in deep terrestrial subsurface sediments.</title>
        <authorList>
            <person name="Hernsdorf A.W."/>
            <person name="Amano Y."/>
            <person name="Miyakawa K."/>
            <person name="Ise K."/>
            <person name="Suzuki Y."/>
            <person name="Anantharaman K."/>
            <person name="Probst A."/>
            <person name="Burstein D."/>
            <person name="Thomas B.C."/>
            <person name="Banfield J.F."/>
        </authorList>
    </citation>
    <scope>NUCLEOTIDE SEQUENCE [LARGE SCALE GENOMIC DNA]</scope>
    <source>
        <strain evidence="2">HGW-Dojkabacteria-1</strain>
    </source>
</reference>
<dbReference type="Proteomes" id="UP000233417">
    <property type="component" value="Unassembled WGS sequence"/>
</dbReference>
<gene>
    <name evidence="2" type="ORF">CVU76_03700</name>
</gene>
<protein>
    <recommendedName>
        <fullName evidence="4">LamG-like jellyroll fold domain-containing protein</fullName>
    </recommendedName>
</protein>
<dbReference type="InterPro" id="IPR013320">
    <property type="entry name" value="ConA-like_dom_sf"/>
</dbReference>
<dbReference type="Pfam" id="PF13385">
    <property type="entry name" value="Laminin_G_3"/>
    <property type="match status" value="1"/>
</dbReference>
<keyword evidence="1" id="KW-0472">Membrane</keyword>
<keyword evidence="1" id="KW-0812">Transmembrane</keyword>